<dbReference type="EMBL" id="KV441421">
    <property type="protein sequence ID" value="OAF54495.1"/>
    <property type="molecule type" value="Genomic_DNA"/>
</dbReference>
<feature type="region of interest" description="Disordered" evidence="1">
    <location>
        <begin position="52"/>
        <end position="102"/>
    </location>
</feature>
<accession>A0A176ZWY0</accession>
<dbReference type="Proteomes" id="UP000077154">
    <property type="component" value="Unassembled WGS sequence"/>
</dbReference>
<organism evidence="2">
    <name type="scientific">Pseudogymnoascus destructans</name>
    <dbReference type="NCBI Taxonomy" id="655981"/>
    <lineage>
        <taxon>Eukaryota</taxon>
        <taxon>Fungi</taxon>
        <taxon>Dikarya</taxon>
        <taxon>Ascomycota</taxon>
        <taxon>Pezizomycotina</taxon>
        <taxon>Leotiomycetes</taxon>
        <taxon>Thelebolales</taxon>
        <taxon>Thelebolaceae</taxon>
        <taxon>Pseudogymnoascus</taxon>
    </lineage>
</organism>
<proteinExistence type="predicted"/>
<sequence>MVLTSAEKLSRNSPHNSSKHAQLYFGQVDDQPWHVLIPTAVLATVLSFPKSPEKNIQDNPNAQHEQTYLRCTKPSRVLSTPRPADAPALNPQRSLVMPPPPR</sequence>
<evidence type="ECO:0000313" key="2">
    <source>
        <dbReference type="EMBL" id="OAF54495.1"/>
    </source>
</evidence>
<dbReference type="GeneID" id="36292062"/>
<dbReference type="RefSeq" id="XP_024319799.1">
    <property type="nucleotide sequence ID" value="XM_024472564.1"/>
</dbReference>
<gene>
    <name evidence="2" type="ORF">VC83_09025</name>
</gene>
<protein>
    <submittedName>
        <fullName evidence="2">Uncharacterized protein</fullName>
    </submittedName>
</protein>
<feature type="compositionally biased region" description="Polar residues" evidence="1">
    <location>
        <begin position="57"/>
        <end position="66"/>
    </location>
</feature>
<reference evidence="2" key="1">
    <citation type="submission" date="2016-03" db="EMBL/GenBank/DDBJ databases">
        <title>Updated assembly of Pseudogymnoascus destructans, the fungus causing white-nose syndrome of bats.</title>
        <authorList>
            <person name="Palmer J.M."/>
            <person name="Drees K.P."/>
            <person name="Foster J.T."/>
            <person name="Lindner D.L."/>
        </authorList>
    </citation>
    <scope>NUCLEOTIDE SEQUENCE [LARGE SCALE GENOMIC DNA]</scope>
    <source>
        <strain evidence="2">20631-21</strain>
    </source>
</reference>
<name>A0A176ZWY0_9PEZI</name>
<dbReference type="AlphaFoldDB" id="A0A176ZWY0"/>
<evidence type="ECO:0000256" key="1">
    <source>
        <dbReference type="SAM" id="MobiDB-lite"/>
    </source>
</evidence>